<dbReference type="Gene3D" id="3.40.630.10">
    <property type="entry name" value="Zn peptidases"/>
    <property type="match status" value="1"/>
</dbReference>
<dbReference type="InterPro" id="IPR052083">
    <property type="entry name" value="Aminoacylase-1_M20A"/>
</dbReference>
<comment type="subcellular location">
    <subcellularLocation>
        <location evidence="1">Cytoplasm</location>
    </subcellularLocation>
</comment>
<keyword evidence="7 10" id="KW-0862">Zinc</keyword>
<dbReference type="Gene3D" id="3.30.70.360">
    <property type="match status" value="1"/>
</dbReference>
<dbReference type="OrthoDB" id="10059875at2759"/>
<dbReference type="GO" id="GO:0046872">
    <property type="term" value="F:metal ion binding"/>
    <property type="evidence" value="ECO:0007669"/>
    <property type="project" value="UniProtKB-KW"/>
</dbReference>
<dbReference type="SUPFAM" id="SSF55031">
    <property type="entry name" value="Bacterial exopeptidase dimerisation domain"/>
    <property type="match status" value="1"/>
</dbReference>
<evidence type="ECO:0000313" key="12">
    <source>
        <dbReference type="EMBL" id="PVU93380.1"/>
    </source>
</evidence>
<dbReference type="Gene3D" id="1.10.150.900">
    <property type="match status" value="1"/>
</dbReference>
<comment type="caution">
    <text evidence="12">The sequence shown here is derived from an EMBL/GenBank/DDBJ whole genome shotgun (WGS) entry which is preliminary data.</text>
</comment>
<dbReference type="InterPro" id="IPR011650">
    <property type="entry name" value="Peptidase_M20_dimer"/>
</dbReference>
<feature type="binding site" evidence="10">
    <location>
        <position position="110"/>
    </location>
    <ligand>
        <name>Zn(2+)</name>
        <dbReference type="ChEBI" id="CHEBI:29105"/>
        <label>1</label>
    </ligand>
</feature>
<feature type="binding site" evidence="10">
    <location>
        <position position="76"/>
    </location>
    <ligand>
        <name>Zn(2+)</name>
        <dbReference type="ChEBI" id="CHEBI:29105"/>
        <label>1</label>
    </ligand>
</feature>
<accession>A0A2T9YM12</accession>
<evidence type="ECO:0000256" key="8">
    <source>
        <dbReference type="ARBA" id="ARBA00029656"/>
    </source>
</evidence>
<evidence type="ECO:0000256" key="4">
    <source>
        <dbReference type="ARBA" id="ARBA00022490"/>
    </source>
</evidence>
<dbReference type="NCBIfam" id="TIGR01880">
    <property type="entry name" value="Ac-peptdase-euk"/>
    <property type="match status" value="1"/>
</dbReference>
<evidence type="ECO:0000256" key="1">
    <source>
        <dbReference type="ARBA" id="ARBA00004496"/>
    </source>
</evidence>
<organism evidence="12 13">
    <name type="scientific">Smittium simulii</name>
    <dbReference type="NCBI Taxonomy" id="133385"/>
    <lineage>
        <taxon>Eukaryota</taxon>
        <taxon>Fungi</taxon>
        <taxon>Fungi incertae sedis</taxon>
        <taxon>Zoopagomycota</taxon>
        <taxon>Kickxellomycotina</taxon>
        <taxon>Harpellomycetes</taxon>
        <taxon>Harpellales</taxon>
        <taxon>Legeriomycetaceae</taxon>
        <taxon>Smittium</taxon>
    </lineage>
</organism>
<feature type="domain" description="Peptidase M20 dimerisation" evidence="11">
    <location>
        <begin position="185"/>
        <end position="291"/>
    </location>
</feature>
<evidence type="ECO:0000256" key="2">
    <source>
        <dbReference type="ARBA" id="ARBA00006247"/>
    </source>
</evidence>
<feature type="binding site" evidence="10">
    <location>
        <position position="110"/>
    </location>
    <ligand>
        <name>Zn(2+)</name>
        <dbReference type="ChEBI" id="CHEBI:29105"/>
        <label>2</label>
    </ligand>
</feature>
<feature type="active site" description="Proton acceptor" evidence="9">
    <location>
        <position position="144"/>
    </location>
</feature>
<dbReference type="Pfam" id="PF01546">
    <property type="entry name" value="Peptidase_M20"/>
    <property type="match status" value="1"/>
</dbReference>
<dbReference type="InterPro" id="IPR002933">
    <property type="entry name" value="Peptidase_M20"/>
</dbReference>
<evidence type="ECO:0000259" key="11">
    <source>
        <dbReference type="Pfam" id="PF07687"/>
    </source>
</evidence>
<keyword evidence="4" id="KW-0963">Cytoplasm</keyword>
<comment type="similarity">
    <text evidence="2">Belongs to the peptidase M20A family.</text>
</comment>
<dbReference type="InterPro" id="IPR001261">
    <property type="entry name" value="ArgE/DapE_CS"/>
</dbReference>
<dbReference type="Pfam" id="PF07687">
    <property type="entry name" value="M20_dimer"/>
    <property type="match status" value="1"/>
</dbReference>
<evidence type="ECO:0000256" key="3">
    <source>
        <dbReference type="ARBA" id="ARBA00011913"/>
    </source>
</evidence>
<keyword evidence="6" id="KW-0378">Hydrolase</keyword>
<gene>
    <name evidence="12" type="ORF">BB561_003316</name>
</gene>
<feature type="active site" evidence="9">
    <location>
        <position position="78"/>
    </location>
</feature>
<dbReference type="Proteomes" id="UP000245383">
    <property type="component" value="Unassembled WGS sequence"/>
</dbReference>
<proteinExistence type="inferred from homology"/>
<evidence type="ECO:0000256" key="5">
    <source>
        <dbReference type="ARBA" id="ARBA00022723"/>
    </source>
</evidence>
<dbReference type="STRING" id="133385.A0A2T9YM12"/>
<reference evidence="12 13" key="1">
    <citation type="journal article" date="2018" name="MBio">
        <title>Comparative Genomics Reveals the Core Gene Toolbox for the Fungus-Insect Symbiosis.</title>
        <authorList>
            <person name="Wang Y."/>
            <person name="Stata M."/>
            <person name="Wang W."/>
            <person name="Stajich J.E."/>
            <person name="White M.M."/>
            <person name="Moncalvo J.M."/>
        </authorList>
    </citation>
    <scope>NUCLEOTIDE SEQUENCE [LARGE SCALE GENOMIC DNA]</scope>
    <source>
        <strain evidence="12 13">SWE-8-4</strain>
    </source>
</reference>
<dbReference type="GO" id="GO:0004046">
    <property type="term" value="F:aminoacylase activity"/>
    <property type="evidence" value="ECO:0007669"/>
    <property type="project" value="UniProtKB-EC"/>
</dbReference>
<dbReference type="GO" id="GO:0005737">
    <property type="term" value="C:cytoplasm"/>
    <property type="evidence" value="ECO:0007669"/>
    <property type="project" value="UniProtKB-SubCell"/>
</dbReference>
<keyword evidence="5 10" id="KW-0479">Metal-binding</keyword>
<dbReference type="EMBL" id="MBFR01000130">
    <property type="protein sequence ID" value="PVU93380.1"/>
    <property type="molecule type" value="Genomic_DNA"/>
</dbReference>
<comment type="cofactor">
    <cofactor evidence="10">
        <name>Zn(2+)</name>
        <dbReference type="ChEBI" id="CHEBI:29105"/>
    </cofactor>
    <text evidence="10">Binds 2 Zn(2+) ions per subunit.</text>
</comment>
<feature type="binding site" evidence="10">
    <location>
        <position position="372"/>
    </location>
    <ligand>
        <name>Zn(2+)</name>
        <dbReference type="ChEBI" id="CHEBI:29105"/>
        <label>2</label>
    </ligand>
</feature>
<feature type="binding site" evidence="10">
    <location>
        <position position="172"/>
    </location>
    <ligand>
        <name>Zn(2+)</name>
        <dbReference type="ChEBI" id="CHEBI:29105"/>
        <label>1</label>
    </ligand>
</feature>
<protein>
    <recommendedName>
        <fullName evidence="3">N-acyl-aliphatic-L-amino acid amidohydrolase</fullName>
        <ecNumber evidence="3">3.5.1.14</ecNumber>
    </recommendedName>
    <alternativeName>
        <fullName evidence="8">N-acyl-L-amino-acid amidohydrolase</fullName>
    </alternativeName>
</protein>
<dbReference type="InterPro" id="IPR010159">
    <property type="entry name" value="N-acyl_aa_amidohydrolase"/>
</dbReference>
<evidence type="ECO:0000313" key="13">
    <source>
        <dbReference type="Proteomes" id="UP000245383"/>
    </source>
</evidence>
<feature type="binding site" evidence="10">
    <location>
        <position position="145"/>
    </location>
    <ligand>
        <name>Zn(2+)</name>
        <dbReference type="ChEBI" id="CHEBI:29105"/>
        <label>2</label>
    </ligand>
</feature>
<keyword evidence="13" id="KW-1185">Reference proteome</keyword>
<evidence type="ECO:0000256" key="9">
    <source>
        <dbReference type="PIRSR" id="PIRSR036696-1"/>
    </source>
</evidence>
<dbReference type="PIRSF" id="PIRSF036696">
    <property type="entry name" value="ACY-1"/>
    <property type="match status" value="1"/>
</dbReference>
<dbReference type="InterPro" id="IPR036264">
    <property type="entry name" value="Bact_exopeptidase_dim_dom"/>
</dbReference>
<dbReference type="PANTHER" id="PTHR45892">
    <property type="entry name" value="AMINOACYLASE-1"/>
    <property type="match status" value="1"/>
</dbReference>
<dbReference type="GO" id="GO:0006520">
    <property type="term" value="P:amino acid metabolic process"/>
    <property type="evidence" value="ECO:0007669"/>
    <property type="project" value="InterPro"/>
</dbReference>
<dbReference type="SUPFAM" id="SSF53187">
    <property type="entry name" value="Zn-dependent exopeptidases"/>
    <property type="match status" value="1"/>
</dbReference>
<dbReference type="PANTHER" id="PTHR45892:SF1">
    <property type="entry name" value="AMINOACYLASE-1"/>
    <property type="match status" value="1"/>
</dbReference>
<dbReference type="AlphaFoldDB" id="A0A2T9YM12"/>
<dbReference type="EC" id="3.5.1.14" evidence="3"/>
<name>A0A2T9YM12_9FUNG</name>
<dbReference type="PROSITE" id="PS00758">
    <property type="entry name" value="ARGE_DAPE_CPG2_1"/>
    <property type="match status" value="1"/>
</dbReference>
<sequence>MTTSEPAEVKRFREYLRIKTVHPTPDYKACAEYLTAQAKDIGLEYQVLEPVENKPFVIIKLEGSDQSLKSILLSSHTDVVPEFWSYPPFGAERIPVENNDFKIYARGSQDMKVTGSMYLEAMRRIKSSKKKLLRNVYAVFGPDEEIGGAEGVGSLIKTQEFLDLNAGFDFDEDIPNQDDQGRFIYAERTLSQVKFTANGNTGHGSQFIESTAIEKLLPVITEMMKFREQQKIAHNKIPDNERFIRSGEITSINLTQLSGGKQANVVPATFSAIFDIRVTPLVDLDEFRAWLFEIGKINDVEVELLNPEEGRTITPIDRNNTLINSFLDGMEELGYKQTPMICPGGTDARHIRKKGIPAFGFNPMRNHPMIAHSHNEYVLESEFLRGITVYESLVSRVANTETDL</sequence>
<evidence type="ECO:0000256" key="6">
    <source>
        <dbReference type="ARBA" id="ARBA00022801"/>
    </source>
</evidence>
<evidence type="ECO:0000256" key="10">
    <source>
        <dbReference type="PIRSR" id="PIRSR036696-2"/>
    </source>
</evidence>
<evidence type="ECO:0000256" key="7">
    <source>
        <dbReference type="ARBA" id="ARBA00022833"/>
    </source>
</evidence>